<feature type="transmembrane region" description="Helical" evidence="3">
    <location>
        <begin position="288"/>
        <end position="306"/>
    </location>
</feature>
<dbReference type="EMBL" id="AJVK01036374">
    <property type="status" value="NOT_ANNOTATED_CDS"/>
    <property type="molecule type" value="Genomic_DNA"/>
</dbReference>
<dbReference type="GO" id="GO:0019900">
    <property type="term" value="F:kinase binding"/>
    <property type="evidence" value="ECO:0007669"/>
    <property type="project" value="InterPro"/>
</dbReference>
<evidence type="ECO:0000256" key="1">
    <source>
        <dbReference type="ARBA" id="ARBA00022737"/>
    </source>
</evidence>
<keyword evidence="1" id="KW-0677">Repeat</keyword>
<dbReference type="Proteomes" id="UP000092462">
    <property type="component" value="Unassembled WGS sequence"/>
</dbReference>
<dbReference type="EnsemblMetazoa" id="PPAI009188-RA">
    <property type="protein sequence ID" value="PPAI009188-PA"/>
    <property type="gene ID" value="PPAI009188"/>
</dbReference>
<evidence type="ECO:0000256" key="2">
    <source>
        <dbReference type="ARBA" id="ARBA00022837"/>
    </source>
</evidence>
<name>A0A1B0DLE8_PHLPP</name>
<keyword evidence="6" id="KW-1185">Reference proteome</keyword>
<dbReference type="InterPro" id="IPR002048">
    <property type="entry name" value="EF_hand_dom"/>
</dbReference>
<dbReference type="Pfam" id="PF13499">
    <property type="entry name" value="EF-hand_7"/>
    <property type="match status" value="1"/>
</dbReference>
<evidence type="ECO:0000313" key="6">
    <source>
        <dbReference type="Proteomes" id="UP000092462"/>
    </source>
</evidence>
<dbReference type="CDD" id="cd00051">
    <property type="entry name" value="EFh"/>
    <property type="match status" value="2"/>
</dbReference>
<keyword evidence="2" id="KW-0106">Calcium</keyword>
<sequence>MFDLENEDTLCQEKWIEHLKGRLTEEKQIDFAEQLESVAYVLCGEGKISFEKFCEIWHAKGILDKLYRLIDTDSLHQVSTHQIMEFISNLTNARPKTGFDKSSLDRLEHLFRKTVGNEREIRREDFKKIVTSKNPFFTERVFQIFDKDNSGSISLQEFIDAMHQFAGQSPEDKIKFLFKVYDLDGDGLIQHRELQHVMRACMDENGMKFSQEQVEDLTMAMFEDADPYNRGAITYEALKNQLEKHGGLLENLSISIDRWLVPLPQETTRKVKKPLPHQLTTPYLKNNYVYLSFLCLFVAINIGLFISRAIQYRESNGFVILARACGK</sequence>
<dbReference type="PANTHER" id="PTHR23056:SF110">
    <property type="entry name" value="CALMODULIN"/>
    <property type="match status" value="1"/>
</dbReference>
<evidence type="ECO:0000259" key="4">
    <source>
        <dbReference type="PROSITE" id="PS50222"/>
    </source>
</evidence>
<dbReference type="PRINTS" id="PR00450">
    <property type="entry name" value="RECOVERIN"/>
</dbReference>
<feature type="domain" description="EF-hand" evidence="4">
    <location>
        <begin position="169"/>
        <end position="204"/>
    </location>
</feature>
<dbReference type="GO" id="GO:0019722">
    <property type="term" value="P:calcium-mediated signaling"/>
    <property type="evidence" value="ECO:0007669"/>
    <property type="project" value="InterPro"/>
</dbReference>
<accession>A0A1B0DLE8</accession>
<keyword evidence="3" id="KW-0472">Membrane</keyword>
<dbReference type="PROSITE" id="PS00018">
    <property type="entry name" value="EF_HAND_1"/>
    <property type="match status" value="2"/>
</dbReference>
<protein>
    <recommendedName>
        <fullName evidence="4">EF-hand domain-containing protein</fullName>
    </recommendedName>
</protein>
<dbReference type="Pfam" id="PF00036">
    <property type="entry name" value="EF-hand_1"/>
    <property type="match status" value="1"/>
</dbReference>
<keyword evidence="3" id="KW-1133">Transmembrane helix</keyword>
<proteinExistence type="predicted"/>
<feature type="domain" description="EF-hand" evidence="4">
    <location>
        <begin position="133"/>
        <end position="168"/>
    </location>
</feature>
<dbReference type="EMBL" id="AJVK01036373">
    <property type="status" value="NOT_ANNOTATED_CDS"/>
    <property type="molecule type" value="Genomic_DNA"/>
</dbReference>
<dbReference type="PROSITE" id="PS50222">
    <property type="entry name" value="EF_HAND_2"/>
    <property type="match status" value="2"/>
</dbReference>
<dbReference type="InterPro" id="IPR018247">
    <property type="entry name" value="EF_Hand_1_Ca_BS"/>
</dbReference>
<reference evidence="5" key="1">
    <citation type="submission" date="2022-08" db="UniProtKB">
        <authorList>
            <consortium name="EnsemblMetazoa"/>
        </authorList>
    </citation>
    <scope>IDENTIFICATION</scope>
    <source>
        <strain evidence="5">Israel</strain>
    </source>
</reference>
<dbReference type="VEuPathDB" id="VectorBase:PPAI009188"/>
<dbReference type="InterPro" id="IPR011992">
    <property type="entry name" value="EF-hand-dom_pair"/>
</dbReference>
<dbReference type="PANTHER" id="PTHR23056">
    <property type="entry name" value="CALCINEURIN B"/>
    <property type="match status" value="1"/>
</dbReference>
<dbReference type="VEuPathDB" id="VectorBase:PPAPM1_000239"/>
<evidence type="ECO:0000256" key="3">
    <source>
        <dbReference type="SAM" id="Phobius"/>
    </source>
</evidence>
<evidence type="ECO:0000313" key="5">
    <source>
        <dbReference type="EnsemblMetazoa" id="PPAI009188-PA"/>
    </source>
</evidence>
<dbReference type="EMBL" id="AJVK01036372">
    <property type="status" value="NOT_ANNOTATED_CDS"/>
    <property type="molecule type" value="Genomic_DNA"/>
</dbReference>
<dbReference type="GO" id="GO:0005509">
    <property type="term" value="F:calcium ion binding"/>
    <property type="evidence" value="ECO:0007669"/>
    <property type="project" value="InterPro"/>
</dbReference>
<dbReference type="InterPro" id="IPR045198">
    <property type="entry name" value="CNBL1-10"/>
</dbReference>
<keyword evidence="3" id="KW-0812">Transmembrane</keyword>
<dbReference type="Gene3D" id="1.10.238.10">
    <property type="entry name" value="EF-hand"/>
    <property type="match status" value="1"/>
</dbReference>
<dbReference type="AlphaFoldDB" id="A0A1B0DLE8"/>
<dbReference type="SMART" id="SM00054">
    <property type="entry name" value="EFh"/>
    <property type="match status" value="3"/>
</dbReference>
<dbReference type="SUPFAM" id="SSF47473">
    <property type="entry name" value="EF-hand"/>
    <property type="match status" value="1"/>
</dbReference>
<organism evidence="5 6">
    <name type="scientific">Phlebotomus papatasi</name>
    <name type="common">Sandfly</name>
    <dbReference type="NCBI Taxonomy" id="29031"/>
    <lineage>
        <taxon>Eukaryota</taxon>
        <taxon>Metazoa</taxon>
        <taxon>Ecdysozoa</taxon>
        <taxon>Arthropoda</taxon>
        <taxon>Hexapoda</taxon>
        <taxon>Insecta</taxon>
        <taxon>Pterygota</taxon>
        <taxon>Neoptera</taxon>
        <taxon>Endopterygota</taxon>
        <taxon>Diptera</taxon>
        <taxon>Nematocera</taxon>
        <taxon>Psychodoidea</taxon>
        <taxon>Psychodidae</taxon>
        <taxon>Phlebotomus</taxon>
        <taxon>Phlebotomus</taxon>
    </lineage>
</organism>